<feature type="transmembrane region" description="Helical" evidence="6">
    <location>
        <begin position="237"/>
        <end position="255"/>
    </location>
</feature>
<dbReference type="InterPro" id="IPR011701">
    <property type="entry name" value="MFS"/>
</dbReference>
<evidence type="ECO:0000256" key="3">
    <source>
        <dbReference type="ARBA" id="ARBA00022989"/>
    </source>
</evidence>
<evidence type="ECO:0000256" key="4">
    <source>
        <dbReference type="ARBA" id="ARBA00023136"/>
    </source>
</evidence>
<dbReference type="Proteomes" id="UP001201262">
    <property type="component" value="Unassembled WGS sequence"/>
</dbReference>
<feature type="transmembrane region" description="Helical" evidence="6">
    <location>
        <begin position="385"/>
        <end position="404"/>
    </location>
</feature>
<dbReference type="PROSITE" id="PS50850">
    <property type="entry name" value="MFS"/>
    <property type="match status" value="1"/>
</dbReference>
<evidence type="ECO:0000256" key="1">
    <source>
        <dbReference type="ARBA" id="ARBA00004141"/>
    </source>
</evidence>
<gene>
    <name evidence="8" type="ORF">BGW36DRAFT_7433</name>
</gene>
<reference evidence="8" key="1">
    <citation type="submission" date="2021-12" db="EMBL/GenBank/DDBJ databases">
        <title>Convergent genome expansion in fungi linked to evolution of root-endophyte symbiosis.</title>
        <authorList>
            <consortium name="DOE Joint Genome Institute"/>
            <person name="Ke Y.-H."/>
            <person name="Bonito G."/>
            <person name="Liao H.-L."/>
            <person name="Looney B."/>
            <person name="Rojas-Flechas A."/>
            <person name="Nash J."/>
            <person name="Hameed K."/>
            <person name="Schadt C."/>
            <person name="Martin F."/>
            <person name="Crous P.W."/>
            <person name="Miettinen O."/>
            <person name="Magnuson J.K."/>
            <person name="Labbe J."/>
            <person name="Jacobson D."/>
            <person name="Doktycz M.J."/>
            <person name="Veneault-Fourrey C."/>
            <person name="Kuo A."/>
            <person name="Mondo S."/>
            <person name="Calhoun S."/>
            <person name="Riley R."/>
            <person name="Ohm R."/>
            <person name="LaButti K."/>
            <person name="Andreopoulos B."/>
            <person name="Pangilinan J."/>
            <person name="Nolan M."/>
            <person name="Tritt A."/>
            <person name="Clum A."/>
            <person name="Lipzen A."/>
            <person name="Daum C."/>
            <person name="Barry K."/>
            <person name="Grigoriev I.V."/>
            <person name="Vilgalys R."/>
        </authorList>
    </citation>
    <scope>NUCLEOTIDE SEQUENCE</scope>
    <source>
        <strain evidence="8">PMI_201</strain>
    </source>
</reference>
<dbReference type="GO" id="GO:0016020">
    <property type="term" value="C:membrane"/>
    <property type="evidence" value="ECO:0007669"/>
    <property type="project" value="UniProtKB-SubCell"/>
</dbReference>
<name>A0AAD4L371_9EURO</name>
<dbReference type="AlphaFoldDB" id="A0AAD4L371"/>
<keyword evidence="2 6" id="KW-0812">Transmembrane</keyword>
<evidence type="ECO:0000313" key="9">
    <source>
        <dbReference type="Proteomes" id="UP001201262"/>
    </source>
</evidence>
<comment type="subcellular location">
    <subcellularLocation>
        <location evidence="1">Membrane</location>
        <topology evidence="1">Multi-pass membrane protein</topology>
    </subcellularLocation>
</comment>
<feature type="transmembrane region" description="Helical" evidence="6">
    <location>
        <begin position="261"/>
        <end position="281"/>
    </location>
</feature>
<protein>
    <submittedName>
        <fullName evidence="8">MFS efflux transporter</fullName>
    </submittedName>
</protein>
<evidence type="ECO:0000259" key="7">
    <source>
        <dbReference type="PROSITE" id="PS50850"/>
    </source>
</evidence>
<dbReference type="GO" id="GO:0022857">
    <property type="term" value="F:transmembrane transporter activity"/>
    <property type="evidence" value="ECO:0007669"/>
    <property type="project" value="InterPro"/>
</dbReference>
<dbReference type="InterPro" id="IPR051788">
    <property type="entry name" value="MFS_Transporter"/>
</dbReference>
<feature type="transmembrane region" description="Helical" evidence="6">
    <location>
        <begin position="410"/>
        <end position="431"/>
    </location>
</feature>
<evidence type="ECO:0000313" key="8">
    <source>
        <dbReference type="EMBL" id="KAH8705097.1"/>
    </source>
</evidence>
<dbReference type="FunFam" id="1.20.1250.20:FF:000286">
    <property type="entry name" value="MFS efflux transporter"/>
    <property type="match status" value="1"/>
</dbReference>
<dbReference type="PANTHER" id="PTHR23514:SF6">
    <property type="entry name" value="MAJOR FACILITATOR SUPERFAMILY (MFS) PROFILE DOMAIN-CONTAINING PROTEIN"/>
    <property type="match status" value="1"/>
</dbReference>
<dbReference type="RefSeq" id="XP_046077718.1">
    <property type="nucleotide sequence ID" value="XM_046222549.1"/>
</dbReference>
<dbReference type="InterPro" id="IPR020846">
    <property type="entry name" value="MFS_dom"/>
</dbReference>
<keyword evidence="3 6" id="KW-1133">Transmembrane helix</keyword>
<keyword evidence="4 6" id="KW-0472">Membrane</keyword>
<comment type="caution">
    <text evidence="8">The sequence shown here is derived from an EMBL/GenBank/DDBJ whole genome shotgun (WGS) entry which is preliminary data.</text>
</comment>
<feature type="region of interest" description="Disordered" evidence="5">
    <location>
        <begin position="52"/>
        <end position="100"/>
    </location>
</feature>
<dbReference type="InterPro" id="IPR036259">
    <property type="entry name" value="MFS_trans_sf"/>
</dbReference>
<feature type="transmembrane region" description="Helical" evidence="6">
    <location>
        <begin position="175"/>
        <end position="196"/>
    </location>
</feature>
<proteinExistence type="predicted"/>
<feature type="domain" description="Major facilitator superfamily (MFS) profile" evidence="7">
    <location>
        <begin position="109"/>
        <end position="500"/>
    </location>
</feature>
<sequence length="500" mass="53331">MAAQLAALFDVESSHPTQPPAAVRKHNTHVASSPIDHELEDLHLNTSHLTSNDQALSRVSRSSIQAPSDLESLPPTPGTPNSERNHHESESTAAEMVQSISNPPRNKWRFASACLMFLSNGMSDSAPGALIPYMETNYHIGYAIVSLIFVANAAGFILAAPLTHLMEGRYGRSRTAIFCQALLVAGFLITACKSPFPAVVTSFFLIGLGVAINLALNNVFLANLVNGTEILGIGHGSYGVGGTIAPLIGTAMASHGIHWSYFYFITLSLATFNLFFAGWAFKGFGKEMSIMPTATLQRTTSAPAVKKNILAKALKSRVTLLGAIFIFTYQGAEVAISGWIVSYLINYRDGDPSHVGYVSAGFWAGITIGRFVLSYPARRLGEKVAVLVLVAGAIAFQIMTWLIPNIIGQAVTVSVLGLLLGPVYPCATVVFNRLLPREIQTASLSFISAMGSSGGAVAPFVTGLLSQSLGTVVLHPICLVLYGVMVASWCCLPKMAKRSE</sequence>
<keyword evidence="9" id="KW-1185">Reference proteome</keyword>
<feature type="transmembrane region" description="Helical" evidence="6">
    <location>
        <begin position="354"/>
        <end position="373"/>
    </location>
</feature>
<feature type="transmembrane region" description="Helical" evidence="6">
    <location>
        <begin position="443"/>
        <end position="466"/>
    </location>
</feature>
<dbReference type="PANTHER" id="PTHR23514">
    <property type="entry name" value="BYPASS OF STOP CODON PROTEIN 6"/>
    <property type="match status" value="1"/>
</dbReference>
<evidence type="ECO:0000256" key="2">
    <source>
        <dbReference type="ARBA" id="ARBA00022692"/>
    </source>
</evidence>
<dbReference type="GeneID" id="70252835"/>
<dbReference type="FunFam" id="1.20.1250.20:FF:000308">
    <property type="entry name" value="MFS efflux transporter"/>
    <property type="match status" value="1"/>
</dbReference>
<feature type="transmembrane region" description="Helical" evidence="6">
    <location>
        <begin position="140"/>
        <end position="163"/>
    </location>
</feature>
<feature type="transmembrane region" description="Helical" evidence="6">
    <location>
        <begin position="472"/>
        <end position="492"/>
    </location>
</feature>
<dbReference type="Pfam" id="PF07690">
    <property type="entry name" value="MFS_1"/>
    <property type="match status" value="1"/>
</dbReference>
<dbReference type="EMBL" id="JAJTJA010000001">
    <property type="protein sequence ID" value="KAH8705097.1"/>
    <property type="molecule type" value="Genomic_DNA"/>
</dbReference>
<dbReference type="SUPFAM" id="SSF103473">
    <property type="entry name" value="MFS general substrate transporter"/>
    <property type="match status" value="1"/>
</dbReference>
<feature type="compositionally biased region" description="Polar residues" evidence="5">
    <location>
        <begin position="52"/>
        <end position="66"/>
    </location>
</feature>
<accession>A0AAD4L371</accession>
<feature type="transmembrane region" description="Helical" evidence="6">
    <location>
        <begin position="318"/>
        <end position="342"/>
    </location>
</feature>
<evidence type="ECO:0000256" key="6">
    <source>
        <dbReference type="SAM" id="Phobius"/>
    </source>
</evidence>
<evidence type="ECO:0000256" key="5">
    <source>
        <dbReference type="SAM" id="MobiDB-lite"/>
    </source>
</evidence>
<dbReference type="Gene3D" id="1.20.1250.20">
    <property type="entry name" value="MFS general substrate transporter like domains"/>
    <property type="match status" value="2"/>
</dbReference>
<organism evidence="8 9">
    <name type="scientific">Talaromyces proteolyticus</name>
    <dbReference type="NCBI Taxonomy" id="1131652"/>
    <lineage>
        <taxon>Eukaryota</taxon>
        <taxon>Fungi</taxon>
        <taxon>Dikarya</taxon>
        <taxon>Ascomycota</taxon>
        <taxon>Pezizomycotina</taxon>
        <taxon>Eurotiomycetes</taxon>
        <taxon>Eurotiomycetidae</taxon>
        <taxon>Eurotiales</taxon>
        <taxon>Trichocomaceae</taxon>
        <taxon>Talaromyces</taxon>
        <taxon>Talaromyces sect. Bacilispori</taxon>
    </lineage>
</organism>
<feature type="region of interest" description="Disordered" evidence="5">
    <location>
        <begin position="8"/>
        <end position="29"/>
    </location>
</feature>
<feature type="transmembrane region" description="Helical" evidence="6">
    <location>
        <begin position="202"/>
        <end position="225"/>
    </location>
</feature>